<evidence type="ECO:0000313" key="2">
    <source>
        <dbReference type="EMBL" id="CAD9133367.1"/>
    </source>
</evidence>
<reference evidence="2" key="1">
    <citation type="submission" date="2021-01" db="EMBL/GenBank/DDBJ databases">
        <authorList>
            <person name="Corre E."/>
            <person name="Pelletier E."/>
            <person name="Niang G."/>
            <person name="Scheremetjew M."/>
            <person name="Finn R."/>
            <person name="Kale V."/>
            <person name="Holt S."/>
            <person name="Cochrane G."/>
            <person name="Meng A."/>
            <person name="Brown T."/>
            <person name="Cohen L."/>
        </authorList>
    </citation>
    <scope>NUCLEOTIDE SEQUENCE</scope>
    <source>
        <strain evidence="2">OF101</strain>
    </source>
</reference>
<dbReference type="EMBL" id="HBGE01038554">
    <property type="protein sequence ID" value="CAD9133367.1"/>
    <property type="molecule type" value="Transcribed_RNA"/>
</dbReference>
<feature type="chain" id="PRO_5030935309" evidence="1">
    <location>
        <begin position="22"/>
        <end position="306"/>
    </location>
</feature>
<sequence>MVSPSLPLVLAFGMCMLPCAARQLCIERRGLFGRGPKHDEYGLECMSFDKESMQDQVTAVITTSPRREDATGQGLEVIKATVRSIREVLGLERAQIILACDGVPVAKNVTVGAKVPARSIAQSYEQKIQDFELWNSRELNNQVTVFKNPEWTHQAEMTRRVFNWLQRKGMLTPIVFIAQDDSRVVGSIDVPFVLRHLSCDPKVDYVRFLWSNDCTEAPAHFGWVEPCEPHPDTKFLQSTSRMSDRPHFATTNLYYSQLFSRCPHSFRGVPERCWFPRLKNAWIYGERYKMLHDANSLHDSLNNHPR</sequence>
<protein>
    <submittedName>
        <fullName evidence="2">Uncharacterized protein</fullName>
    </submittedName>
</protein>
<keyword evidence="1" id="KW-0732">Signal</keyword>
<name>A0A7S1QFV5_ALECA</name>
<gene>
    <name evidence="2" type="ORF">ACAT0790_LOCUS23248</name>
</gene>
<accession>A0A7S1QFV5</accession>
<organism evidence="2">
    <name type="scientific">Alexandrium catenella</name>
    <name type="common">Red tide dinoflagellate</name>
    <name type="synonym">Gonyaulax catenella</name>
    <dbReference type="NCBI Taxonomy" id="2925"/>
    <lineage>
        <taxon>Eukaryota</taxon>
        <taxon>Sar</taxon>
        <taxon>Alveolata</taxon>
        <taxon>Dinophyceae</taxon>
        <taxon>Gonyaulacales</taxon>
        <taxon>Pyrocystaceae</taxon>
        <taxon>Alexandrium</taxon>
    </lineage>
</organism>
<proteinExistence type="predicted"/>
<feature type="signal peptide" evidence="1">
    <location>
        <begin position="1"/>
        <end position="21"/>
    </location>
</feature>
<dbReference type="AlphaFoldDB" id="A0A7S1QFV5"/>
<evidence type="ECO:0000256" key="1">
    <source>
        <dbReference type="SAM" id="SignalP"/>
    </source>
</evidence>